<organism evidence="1 3">
    <name type="scientific">Pseudomonas syringae pv. delphinii</name>
    <dbReference type="NCBI Taxonomy" id="192088"/>
    <lineage>
        <taxon>Bacteria</taxon>
        <taxon>Pseudomonadati</taxon>
        <taxon>Pseudomonadota</taxon>
        <taxon>Gammaproteobacteria</taxon>
        <taxon>Pseudomonadales</taxon>
        <taxon>Pseudomonadaceae</taxon>
        <taxon>Pseudomonas</taxon>
    </lineage>
</organism>
<dbReference type="EMBL" id="RBRA01000380">
    <property type="protein sequence ID" value="RMQ15948.1"/>
    <property type="molecule type" value="Genomic_DNA"/>
</dbReference>
<proteinExistence type="predicted"/>
<protein>
    <submittedName>
        <fullName evidence="1">Uncharacterized protein</fullName>
    </submittedName>
</protein>
<name>A0A3M4B360_9PSED</name>
<accession>A0A3M4B360</accession>
<evidence type="ECO:0000313" key="1">
    <source>
        <dbReference type="EMBL" id="RMP12964.1"/>
    </source>
</evidence>
<evidence type="ECO:0000313" key="4">
    <source>
        <dbReference type="Proteomes" id="UP000269044"/>
    </source>
</evidence>
<evidence type="ECO:0000313" key="3">
    <source>
        <dbReference type="Proteomes" id="UP000267908"/>
    </source>
</evidence>
<reference evidence="3 4" key="1">
    <citation type="submission" date="2018-08" db="EMBL/GenBank/DDBJ databases">
        <title>Recombination of ecologically and evolutionarily significant loci maintains genetic cohesion in the Pseudomonas syringae species complex.</title>
        <authorList>
            <person name="Dillon M."/>
            <person name="Thakur S."/>
            <person name="Almeida R.N.D."/>
            <person name="Weir B.S."/>
            <person name="Guttman D.S."/>
        </authorList>
    </citation>
    <scope>NUCLEOTIDE SEQUENCE [LARGE SCALE GENOMIC DNA]</scope>
    <source>
        <strain evidence="2 4">ICMP 13052</strain>
        <strain evidence="1 3">ICMP 4330</strain>
    </source>
</reference>
<sequence>MSLKNSHDAIALAAAQRRDDELQRVPELLRPLLQSIPERARLLLITTLSDLVLDTLTPFEQRRGMAMGMIYTAGKRDELAPPEVGSLVGYVLSLPAREVLTFVEATDNELDALRRDAARYRELRKNWVRIGIVDESIVHRADGLDLWCDKRLAGNEDQSTKG</sequence>
<dbReference type="RefSeq" id="WP_057435403.1">
    <property type="nucleotide sequence ID" value="NZ_LJQH01000090.1"/>
</dbReference>
<dbReference type="Proteomes" id="UP000269044">
    <property type="component" value="Unassembled WGS sequence"/>
</dbReference>
<dbReference type="AlphaFoldDB" id="A0A3M4B360"/>
<evidence type="ECO:0000313" key="2">
    <source>
        <dbReference type="EMBL" id="RMQ15948.1"/>
    </source>
</evidence>
<dbReference type="Proteomes" id="UP000267908">
    <property type="component" value="Unassembled WGS sequence"/>
</dbReference>
<gene>
    <name evidence="2" type="ORF">ALQ08_01671</name>
    <name evidence="1" type="ORF">ALQ28_03899</name>
</gene>
<dbReference type="EMBL" id="RBQG01000164">
    <property type="protein sequence ID" value="RMP12964.1"/>
    <property type="molecule type" value="Genomic_DNA"/>
</dbReference>
<comment type="caution">
    <text evidence="1">The sequence shown here is derived from an EMBL/GenBank/DDBJ whole genome shotgun (WGS) entry which is preliminary data.</text>
</comment>